<protein>
    <submittedName>
        <fullName evidence="1">Uncharacterized protein R212</fullName>
    </submittedName>
</protein>
<sequence>MVRSFCDIGINLKMNLTIDKTDSENFNVNIRQNISKKLNQQEINYDDLMNHMLNYSGTFMIDSIESSVDCLEISESIIIHRSTIFGDDTDEKFPDKMRPISIVYKHIGFTNSNLVKVALSEPGFKKKYFNPDYNLLDKILAKIDNYKNFNRVSITSIINNNSNNESDSILIKYCNKIYTLCDAYMILYCSNKDKLAALVKKLLDKCSLRLHIAYRVVIYVSFHLVVLHENKSLYCKTVVDKIKEFQKEPRITNYFLKEELEDYLNFAKNYEPTSV</sequence>
<gene>
    <name evidence="1" type="primary">R212</name>
    <name evidence="1" type="ORF">MIMI_R212</name>
</gene>
<evidence type="ECO:0000313" key="1">
    <source>
        <dbReference type="EMBL" id="AEJ34448.1"/>
    </source>
</evidence>
<reference evidence="1 2" key="1">
    <citation type="journal article" date="2011" name="Proc. Natl. Acad. Sci. U.S.A.">
        <title>Mimivirus shows dramatic genome reduction after intraamoebal culture.</title>
        <authorList>
            <person name="Boyer M."/>
            <person name="Azza S."/>
            <person name="Barrassi L."/>
            <person name="Klose T."/>
            <person name="Campocasso A."/>
            <person name="Pagnier I."/>
            <person name="Fournous G."/>
            <person name="Borg A."/>
            <person name="Robert C."/>
            <person name="Zhang X."/>
            <person name="Desnues C."/>
            <person name="Henrissat B."/>
            <person name="Rossmann M.G."/>
            <person name="La Scola B."/>
            <person name="Raoult D."/>
        </authorList>
    </citation>
    <scope>NUCLEOTIDE SEQUENCE [LARGE SCALE GENOMIC DNA]</scope>
    <source>
        <strain evidence="1">M4</strain>
    </source>
</reference>
<evidence type="ECO:0000313" key="2">
    <source>
        <dbReference type="Proteomes" id="UP000240552"/>
    </source>
</evidence>
<accession>F8V594</accession>
<organismHost>
    <name type="scientific">Acanthamoeba polyphaga</name>
    <name type="common">Amoeba</name>
    <dbReference type="NCBI Taxonomy" id="5757"/>
</organismHost>
<proteinExistence type="predicted"/>
<dbReference type="Proteomes" id="UP000240552">
    <property type="component" value="Segment"/>
</dbReference>
<organism evidence="1 2">
    <name type="scientific">Acanthamoeba polyphaga mimivirus</name>
    <name type="common">APMV</name>
    <dbReference type="NCBI Taxonomy" id="212035"/>
    <lineage>
        <taxon>Viruses</taxon>
        <taxon>Varidnaviria</taxon>
        <taxon>Bamfordvirae</taxon>
        <taxon>Nucleocytoviricota</taxon>
        <taxon>Megaviricetes</taxon>
        <taxon>Imitervirales</taxon>
        <taxon>Mimiviridae</taxon>
        <taxon>Megamimivirinae</taxon>
        <taxon>Mimivirus</taxon>
        <taxon>Mimivirus bradfordmassiliense</taxon>
    </lineage>
</organism>
<dbReference type="EMBL" id="JN036606">
    <property type="protein sequence ID" value="AEJ34448.1"/>
    <property type="molecule type" value="Genomic_DNA"/>
</dbReference>
<name>F8V594_MIMIV</name>